<protein>
    <submittedName>
        <fullName evidence="4">Heterogeneous nuclear ribonucleoprotein U (HnRNP U) (Scaffold-attachment factor A) (SAF-A)</fullName>
    </submittedName>
</protein>
<evidence type="ECO:0000313" key="4">
    <source>
        <dbReference type="EMBL" id="CAL4766456.1"/>
    </source>
</evidence>
<dbReference type="GO" id="GO:0000380">
    <property type="term" value="P:alternative mRNA splicing, via spliceosome"/>
    <property type="evidence" value="ECO:0007669"/>
    <property type="project" value="TreeGrafter"/>
</dbReference>
<accession>A0A9P1FJ77</accession>
<reference evidence="3" key="1">
    <citation type="submission" date="2022-10" db="EMBL/GenBank/DDBJ databases">
        <authorList>
            <person name="Chen Y."/>
            <person name="Dougan E. K."/>
            <person name="Chan C."/>
            <person name="Rhodes N."/>
            <person name="Thang M."/>
        </authorList>
    </citation>
    <scope>NUCLEOTIDE SEQUENCE</scope>
</reference>
<dbReference type="GO" id="GO:1990904">
    <property type="term" value="C:ribonucleoprotein complex"/>
    <property type="evidence" value="ECO:0007669"/>
    <property type="project" value="UniProtKB-KW"/>
</dbReference>
<evidence type="ECO:0000313" key="3">
    <source>
        <dbReference type="EMBL" id="CAI3979144.1"/>
    </source>
</evidence>
<comment type="caution">
    <text evidence="3">The sequence shown here is derived from an EMBL/GenBank/DDBJ whole genome shotgun (WGS) entry which is preliminary data.</text>
</comment>
<dbReference type="InterPro" id="IPR043136">
    <property type="entry name" value="B30.2/SPRY_sf"/>
</dbReference>
<keyword evidence="4" id="KW-0687">Ribonucleoprotein</keyword>
<dbReference type="EMBL" id="CAMXCT030000460">
    <property type="protein sequence ID" value="CAL4766456.1"/>
    <property type="molecule type" value="Genomic_DNA"/>
</dbReference>
<proteinExistence type="predicted"/>
<dbReference type="PANTHER" id="PTHR12381:SF56">
    <property type="entry name" value="B30.2_SPRY DOMAIN-CONTAINING PROTEIN-RELATED"/>
    <property type="match status" value="1"/>
</dbReference>
<dbReference type="Gene3D" id="2.60.120.920">
    <property type="match status" value="1"/>
</dbReference>
<keyword evidence="5" id="KW-1185">Reference proteome</keyword>
<dbReference type="Proteomes" id="UP001152797">
    <property type="component" value="Unassembled WGS sequence"/>
</dbReference>
<dbReference type="PANTHER" id="PTHR12381">
    <property type="entry name" value="HETEROGENEOUS NUCLEAR RIBONUCLEOPROTEIN U FAMILY MEMBER"/>
    <property type="match status" value="1"/>
</dbReference>
<dbReference type="GO" id="GO:0005634">
    <property type="term" value="C:nucleus"/>
    <property type="evidence" value="ECO:0007669"/>
    <property type="project" value="TreeGrafter"/>
</dbReference>
<evidence type="ECO:0000256" key="2">
    <source>
        <dbReference type="SAM" id="MobiDB-lite"/>
    </source>
</evidence>
<dbReference type="GO" id="GO:0003723">
    <property type="term" value="F:RNA binding"/>
    <property type="evidence" value="ECO:0007669"/>
    <property type="project" value="TreeGrafter"/>
</dbReference>
<feature type="compositionally biased region" description="Basic and acidic residues" evidence="2">
    <location>
        <begin position="296"/>
        <end position="313"/>
    </location>
</feature>
<dbReference type="AlphaFoldDB" id="A0A9P1FJ77"/>
<sequence length="678" mass="77171">MPRQLLRLGLSQSASSLFLADGVENLSFDCDGMFVHHKSRTRTNAKFWKDQTVALLLNLDPKSPNVNTVSLFIDGQRATEPIQLPEEMKGKTLYPTVNYKNLSLEVNFGPVPRVALPFTCHMLQQAAAEDVEVKASKRKDGKSDFVLPVGLPEMGYFDWVDKFLAENPGYVELSDRMILDWAAKSGIWNRKNAGAGSNDKPEANTGVIAIDDWSISRVMAAVAPTMPRNYVVPELKANLVPAERKDALERFTSDEFQRRAIVLMGQPDESYREYIQKKMLKEKEWQAELEQKRKAQEAERKRQADERKRKAQEVQRSLELAKKRKLAQEAGEEEPGDEEVPEPEAPAETEAAAEEVAPVTLTEEEKALKYLPSTSTDIAERELARSYASFALPQKSEGFEKVEFVWEKEAACSALLKSWVLEKKQTQRAEDLVPGAEFKQEWQKWQKVVAEWRRSQTDFKDPNKRRAAKEKKSEEAKKLLEEEKQNLIEAGDEAGAKALEEKAQAAAAEAEAKEELDMENLDVFAVEDIKDIGNGEPLFANFGYEDWILLSTRFELHLLIHSFKRDLDDADRPSFPLKHLSYYYHKYYRKAWNFQQFSVPEFDDLLELLKDSISLEGEGQEGHLKADAPADASLERFVKLTEDNRRERQRRIDAGAVTAVVEQWSPSGYAESWGRSIG</sequence>
<dbReference type="EMBL" id="CAMXCT020000460">
    <property type="protein sequence ID" value="CAL1132519.1"/>
    <property type="molecule type" value="Genomic_DNA"/>
</dbReference>
<keyword evidence="1" id="KW-0175">Coiled coil</keyword>
<feature type="region of interest" description="Disordered" evidence="2">
    <location>
        <begin position="296"/>
        <end position="374"/>
    </location>
</feature>
<gene>
    <name evidence="3" type="ORF">C1SCF055_LOCUS7118</name>
</gene>
<feature type="compositionally biased region" description="Acidic residues" evidence="2">
    <location>
        <begin position="330"/>
        <end position="353"/>
    </location>
</feature>
<dbReference type="OrthoDB" id="445357at2759"/>
<evidence type="ECO:0000256" key="1">
    <source>
        <dbReference type="SAM" id="Coils"/>
    </source>
</evidence>
<name>A0A9P1FJ77_9DINO</name>
<organism evidence="3">
    <name type="scientific">Cladocopium goreaui</name>
    <dbReference type="NCBI Taxonomy" id="2562237"/>
    <lineage>
        <taxon>Eukaryota</taxon>
        <taxon>Sar</taxon>
        <taxon>Alveolata</taxon>
        <taxon>Dinophyceae</taxon>
        <taxon>Suessiales</taxon>
        <taxon>Symbiodiniaceae</taxon>
        <taxon>Cladocopium</taxon>
    </lineage>
</organism>
<dbReference type="EMBL" id="CAMXCT010000460">
    <property type="protein sequence ID" value="CAI3979144.1"/>
    <property type="molecule type" value="Genomic_DNA"/>
</dbReference>
<reference evidence="4 5" key="2">
    <citation type="submission" date="2024-05" db="EMBL/GenBank/DDBJ databases">
        <authorList>
            <person name="Chen Y."/>
            <person name="Shah S."/>
            <person name="Dougan E. K."/>
            <person name="Thang M."/>
            <person name="Chan C."/>
        </authorList>
    </citation>
    <scope>NUCLEOTIDE SEQUENCE [LARGE SCALE GENOMIC DNA]</scope>
</reference>
<evidence type="ECO:0000313" key="5">
    <source>
        <dbReference type="Proteomes" id="UP001152797"/>
    </source>
</evidence>
<feature type="coiled-coil region" evidence="1">
    <location>
        <begin position="465"/>
        <end position="516"/>
    </location>
</feature>